<organism evidence="5">
    <name type="scientific">marine sediment metagenome</name>
    <dbReference type="NCBI Taxonomy" id="412755"/>
    <lineage>
        <taxon>unclassified sequences</taxon>
        <taxon>metagenomes</taxon>
        <taxon>ecological metagenomes</taxon>
    </lineage>
</organism>
<evidence type="ECO:0000256" key="3">
    <source>
        <dbReference type="ARBA" id="ARBA00023172"/>
    </source>
</evidence>
<keyword evidence="1" id="KW-0229">DNA integration</keyword>
<dbReference type="EMBL" id="BARS01002770">
    <property type="protein sequence ID" value="GAF72524.1"/>
    <property type="molecule type" value="Genomic_DNA"/>
</dbReference>
<dbReference type="InterPro" id="IPR050639">
    <property type="entry name" value="SSR_resolvase"/>
</dbReference>
<proteinExistence type="predicted"/>
<feature type="non-terminal residue" evidence="5">
    <location>
        <position position="217"/>
    </location>
</feature>
<name>X0RUM1_9ZZZZ</name>
<gene>
    <name evidence="5" type="ORF">S01H1_05311</name>
</gene>
<feature type="domain" description="Resolvase/invertase-type recombinase catalytic" evidence="4">
    <location>
        <begin position="2"/>
        <end position="149"/>
    </location>
</feature>
<keyword evidence="2" id="KW-0238">DNA-binding</keyword>
<dbReference type="SUPFAM" id="SSF53041">
    <property type="entry name" value="Resolvase-like"/>
    <property type="match status" value="1"/>
</dbReference>
<evidence type="ECO:0000259" key="4">
    <source>
        <dbReference type="PROSITE" id="PS51736"/>
    </source>
</evidence>
<protein>
    <recommendedName>
        <fullName evidence="4">Resolvase/invertase-type recombinase catalytic domain-containing protein</fullName>
    </recommendedName>
</protein>
<dbReference type="InterPro" id="IPR036162">
    <property type="entry name" value="Resolvase-like_N_sf"/>
</dbReference>
<dbReference type="InterPro" id="IPR006118">
    <property type="entry name" value="Recombinase_CS"/>
</dbReference>
<dbReference type="AlphaFoldDB" id="X0RUM1"/>
<dbReference type="PROSITE" id="PS00397">
    <property type="entry name" value="RECOMBINASES_1"/>
    <property type="match status" value="1"/>
</dbReference>
<evidence type="ECO:0000256" key="1">
    <source>
        <dbReference type="ARBA" id="ARBA00022908"/>
    </source>
</evidence>
<dbReference type="PANTHER" id="PTHR30461">
    <property type="entry name" value="DNA-INVERTASE FROM LAMBDOID PROPHAGE"/>
    <property type="match status" value="1"/>
</dbReference>
<accession>X0RUM1</accession>
<reference evidence="5" key="1">
    <citation type="journal article" date="2014" name="Front. Microbiol.">
        <title>High frequency of phylogenetically diverse reductive dehalogenase-homologous genes in deep subseafloor sedimentary metagenomes.</title>
        <authorList>
            <person name="Kawai M."/>
            <person name="Futagami T."/>
            <person name="Toyoda A."/>
            <person name="Takaki Y."/>
            <person name="Nishi S."/>
            <person name="Hori S."/>
            <person name="Arai W."/>
            <person name="Tsubouchi T."/>
            <person name="Morono Y."/>
            <person name="Uchiyama I."/>
            <person name="Ito T."/>
            <person name="Fujiyama A."/>
            <person name="Inagaki F."/>
            <person name="Takami H."/>
        </authorList>
    </citation>
    <scope>NUCLEOTIDE SEQUENCE</scope>
    <source>
        <strain evidence="5">Expedition CK06-06</strain>
    </source>
</reference>
<evidence type="ECO:0000313" key="5">
    <source>
        <dbReference type="EMBL" id="GAF72524.1"/>
    </source>
</evidence>
<dbReference type="Gene3D" id="3.90.1750.20">
    <property type="entry name" value="Putative Large Serine Recombinase, Chain B, Domain 2"/>
    <property type="match status" value="1"/>
</dbReference>
<dbReference type="GO" id="GO:0000150">
    <property type="term" value="F:DNA strand exchange activity"/>
    <property type="evidence" value="ECO:0007669"/>
    <property type="project" value="InterPro"/>
</dbReference>
<keyword evidence="3" id="KW-0233">DNA recombination</keyword>
<dbReference type="CDD" id="cd03768">
    <property type="entry name" value="SR_ResInv"/>
    <property type="match status" value="1"/>
</dbReference>
<dbReference type="PROSITE" id="PS51736">
    <property type="entry name" value="RECOMBINASES_3"/>
    <property type="match status" value="1"/>
</dbReference>
<comment type="caution">
    <text evidence="5">The sequence shown here is derived from an EMBL/GenBank/DDBJ whole genome shotgun (WGS) entry which is preliminary data.</text>
</comment>
<dbReference type="GO" id="GO:0003677">
    <property type="term" value="F:DNA binding"/>
    <property type="evidence" value="ECO:0007669"/>
    <property type="project" value="UniProtKB-KW"/>
</dbReference>
<dbReference type="GO" id="GO:0015074">
    <property type="term" value="P:DNA integration"/>
    <property type="evidence" value="ECO:0007669"/>
    <property type="project" value="UniProtKB-KW"/>
</dbReference>
<evidence type="ECO:0000256" key="2">
    <source>
        <dbReference type="ARBA" id="ARBA00023125"/>
    </source>
</evidence>
<dbReference type="Gene3D" id="3.40.50.1390">
    <property type="entry name" value="Resolvase, N-terminal catalytic domain"/>
    <property type="match status" value="1"/>
</dbReference>
<dbReference type="InterPro" id="IPR038109">
    <property type="entry name" value="DNA_bind_recomb_sf"/>
</dbReference>
<dbReference type="Pfam" id="PF00239">
    <property type="entry name" value="Resolvase"/>
    <property type="match status" value="1"/>
</dbReference>
<dbReference type="PANTHER" id="PTHR30461:SF2">
    <property type="entry name" value="SERINE RECOMBINASE PINE-RELATED"/>
    <property type="match status" value="1"/>
</dbReference>
<dbReference type="InterPro" id="IPR006119">
    <property type="entry name" value="Resolv_N"/>
</dbReference>
<sequence>MPTVGYIRVSTEDQAKEGVSLDNQKLKIEAYCQLKDLDLSEIIEDAGISAKNLKRPGVQKVLRLARQKKVDAIVVYKLDRIFRSTVDALETTKMFDKWGVSFHSIEETLDTQSAMGRFFFTLTAALAEMERRIIGERTKAALAHKRAKRESIGGYAPPYGYDLDGTRHLIRSSHEQKGIKLIKSLNERGISLRQICRELEANGYRTKTGKVKWNPKT</sequence>
<dbReference type="SMART" id="SM00857">
    <property type="entry name" value="Resolvase"/>
    <property type="match status" value="1"/>
</dbReference>